<gene>
    <name evidence="1" type="ORF">CFX0092_A1354</name>
</gene>
<proteinExistence type="predicted"/>
<name>A0A160T193_9CHLR</name>
<protein>
    <submittedName>
        <fullName evidence="1">Cytidine deaminase</fullName>
    </submittedName>
</protein>
<dbReference type="EMBL" id="LN890655">
    <property type="protein sequence ID" value="CUS03232.2"/>
    <property type="molecule type" value="Genomic_DNA"/>
</dbReference>
<dbReference type="KEGG" id="pbf:CFX0092_A1354"/>
<reference evidence="1" key="1">
    <citation type="submission" date="2016-01" db="EMBL/GenBank/DDBJ databases">
        <authorList>
            <person name="Mcilroy J.S."/>
            <person name="Karst M S."/>
            <person name="Albertsen M."/>
        </authorList>
    </citation>
    <scope>NUCLEOTIDE SEQUENCE</scope>
    <source>
        <strain evidence="1">Cfx-K</strain>
    </source>
</reference>
<keyword evidence="2" id="KW-1185">Reference proteome</keyword>
<organism evidence="1 2">
    <name type="scientific">Candidatus Promineifilum breve</name>
    <dbReference type="NCBI Taxonomy" id="1806508"/>
    <lineage>
        <taxon>Bacteria</taxon>
        <taxon>Bacillati</taxon>
        <taxon>Chloroflexota</taxon>
        <taxon>Ardenticatenia</taxon>
        <taxon>Candidatus Promineifilales</taxon>
        <taxon>Candidatus Promineifilaceae</taxon>
        <taxon>Candidatus Promineifilum</taxon>
    </lineage>
</organism>
<dbReference type="AlphaFoldDB" id="A0A160T193"/>
<evidence type="ECO:0000313" key="1">
    <source>
        <dbReference type="EMBL" id="CUS03232.2"/>
    </source>
</evidence>
<accession>A0A160T193</accession>
<evidence type="ECO:0000313" key="2">
    <source>
        <dbReference type="Proteomes" id="UP000215027"/>
    </source>
</evidence>
<dbReference type="Proteomes" id="UP000215027">
    <property type="component" value="Chromosome I"/>
</dbReference>
<sequence length="37" mass="4218">MPVWIVDGRGNVRETTIFTLLPDQFGPRHLQGRIALI</sequence>